<feature type="domain" description="Ribosomal RNA adenine methylase transferase N-terminal" evidence="9">
    <location>
        <begin position="35"/>
        <end position="210"/>
    </location>
</feature>
<dbReference type="PANTHER" id="PTHR11727:SF7">
    <property type="entry name" value="DIMETHYLADENOSINE TRANSFERASE-RELATED"/>
    <property type="match status" value="1"/>
</dbReference>
<keyword evidence="1 7" id="KW-0963">Cytoplasm</keyword>
<evidence type="ECO:0000259" key="9">
    <source>
        <dbReference type="SMART" id="SM00650"/>
    </source>
</evidence>
<feature type="binding site" evidence="7 8">
    <location>
        <position position="76"/>
    </location>
    <ligand>
        <name>S-adenosyl-L-methionine</name>
        <dbReference type="ChEBI" id="CHEBI:59789"/>
    </ligand>
</feature>
<dbReference type="HAMAP" id="MF_00607">
    <property type="entry name" value="16SrRNA_methyltr_A"/>
    <property type="match status" value="1"/>
</dbReference>
<dbReference type="InterPro" id="IPR020598">
    <property type="entry name" value="rRNA_Ade_methylase_Trfase_N"/>
</dbReference>
<dbReference type="CDD" id="cd02440">
    <property type="entry name" value="AdoMet_MTases"/>
    <property type="match status" value="1"/>
</dbReference>
<keyword evidence="2 7" id="KW-0698">rRNA processing</keyword>
<comment type="subcellular location">
    <subcellularLocation>
        <location evidence="7">Cytoplasm</location>
    </subcellularLocation>
</comment>
<dbReference type="PROSITE" id="PS51689">
    <property type="entry name" value="SAM_RNA_A_N6_MT"/>
    <property type="match status" value="1"/>
</dbReference>
<evidence type="ECO:0000256" key="4">
    <source>
        <dbReference type="ARBA" id="ARBA00022679"/>
    </source>
</evidence>
<evidence type="ECO:0000256" key="5">
    <source>
        <dbReference type="ARBA" id="ARBA00022691"/>
    </source>
</evidence>
<comment type="similarity">
    <text evidence="7">Belongs to the class I-like SAM-binding methyltransferase superfamily. rRNA adenine N(6)-methyltransferase family. RsmA subfamily.</text>
</comment>
<dbReference type="InterPro" id="IPR023165">
    <property type="entry name" value="rRNA_Ade_diMease-like_C"/>
</dbReference>
<dbReference type="EC" id="2.1.1.182" evidence="7"/>
<dbReference type="Gene3D" id="1.10.8.100">
    <property type="entry name" value="Ribosomal RNA adenine dimethylase-like, domain 2"/>
    <property type="match status" value="1"/>
</dbReference>
<dbReference type="InterPro" id="IPR011530">
    <property type="entry name" value="rRNA_adenine_dimethylase"/>
</dbReference>
<dbReference type="Pfam" id="PF00398">
    <property type="entry name" value="RrnaAD"/>
    <property type="match status" value="1"/>
</dbReference>
<keyword evidence="5 7" id="KW-0949">S-adenosyl-L-methionine</keyword>
<organism evidence="10 11">
    <name type="scientific">Solibaculum intestinale</name>
    <dbReference type="NCBI Taxonomy" id="3133165"/>
    <lineage>
        <taxon>Bacteria</taxon>
        <taxon>Bacillati</taxon>
        <taxon>Bacillota</taxon>
        <taxon>Clostridia</taxon>
        <taxon>Eubacteriales</taxon>
        <taxon>Oscillospiraceae</taxon>
        <taxon>Solibaculum</taxon>
    </lineage>
</organism>
<gene>
    <name evidence="7 10" type="primary">rsmA</name>
    <name evidence="7" type="synonym">ksgA</name>
    <name evidence="10" type="ORF">WMO26_05295</name>
</gene>
<keyword evidence="6 7" id="KW-0694">RNA-binding</keyword>
<sequence length="293" mass="31382">MDRLSDIGTIKTLLSRHGFSFSKSLGQNFLINPTVCPRMAGLCGADKETGVLEIGPGIGVLTTELCKQAKKVVAVELDRRLLPVLAETLEEFDNVKVINGDVLKLDLAALLREEFPDMQVAVCANLPYYITSPILMALLESRLPVSSITVMVQKEAAERICAAPGTRASGAISLAVQYYASPKVLFEVSRGSFLPAPHVDSAVISLTVRKTPPVQVQDERRLFAVIKAAFGQRRKTILNAVSAGLSMPKETLLAAIESAGLSPTARAEQLTLEQFAALVSALPDGPAKNTAIE</sequence>
<feature type="binding site" evidence="7 8">
    <location>
        <position position="28"/>
    </location>
    <ligand>
        <name>S-adenosyl-L-methionine</name>
        <dbReference type="ChEBI" id="CHEBI:59789"/>
    </ligand>
</feature>
<feature type="binding site" evidence="7 8">
    <location>
        <position position="30"/>
    </location>
    <ligand>
        <name>S-adenosyl-L-methionine</name>
        <dbReference type="ChEBI" id="CHEBI:59789"/>
    </ligand>
</feature>
<feature type="binding site" evidence="7 8">
    <location>
        <position position="55"/>
    </location>
    <ligand>
        <name>S-adenosyl-L-methionine</name>
        <dbReference type="ChEBI" id="CHEBI:59789"/>
    </ligand>
</feature>
<dbReference type="InterPro" id="IPR029063">
    <property type="entry name" value="SAM-dependent_MTases_sf"/>
</dbReference>
<evidence type="ECO:0000313" key="10">
    <source>
        <dbReference type="EMBL" id="MEQ2440239.1"/>
    </source>
</evidence>
<dbReference type="RefSeq" id="WP_349218673.1">
    <property type="nucleotide sequence ID" value="NZ_JBBMFD010000006.1"/>
</dbReference>
<dbReference type="EMBL" id="JBBMFD010000006">
    <property type="protein sequence ID" value="MEQ2440239.1"/>
    <property type="molecule type" value="Genomic_DNA"/>
</dbReference>
<proteinExistence type="inferred from homology"/>
<comment type="catalytic activity">
    <reaction evidence="7">
        <text>adenosine(1518)/adenosine(1519) in 16S rRNA + 4 S-adenosyl-L-methionine = N(6)-dimethyladenosine(1518)/N(6)-dimethyladenosine(1519) in 16S rRNA + 4 S-adenosyl-L-homocysteine + 4 H(+)</text>
        <dbReference type="Rhea" id="RHEA:19609"/>
        <dbReference type="Rhea" id="RHEA-COMP:10232"/>
        <dbReference type="Rhea" id="RHEA-COMP:10233"/>
        <dbReference type="ChEBI" id="CHEBI:15378"/>
        <dbReference type="ChEBI" id="CHEBI:57856"/>
        <dbReference type="ChEBI" id="CHEBI:59789"/>
        <dbReference type="ChEBI" id="CHEBI:74411"/>
        <dbReference type="ChEBI" id="CHEBI:74493"/>
        <dbReference type="EC" id="2.1.1.182"/>
    </reaction>
</comment>
<dbReference type="PANTHER" id="PTHR11727">
    <property type="entry name" value="DIMETHYLADENOSINE TRANSFERASE"/>
    <property type="match status" value="1"/>
</dbReference>
<protein>
    <recommendedName>
        <fullName evidence="7">Ribosomal RNA small subunit methyltransferase A</fullName>
        <ecNumber evidence="7">2.1.1.182</ecNumber>
    </recommendedName>
    <alternativeName>
        <fullName evidence="7">16S rRNA (adenine(1518)-N(6)/adenine(1519)-N(6))-dimethyltransferase</fullName>
    </alternativeName>
    <alternativeName>
        <fullName evidence="7">16S rRNA dimethyladenosine transferase</fullName>
    </alternativeName>
    <alternativeName>
        <fullName evidence="7">16S rRNA dimethylase</fullName>
    </alternativeName>
    <alternativeName>
        <fullName evidence="7">S-adenosylmethionine-6-N', N'-adenosyl(rRNA) dimethyltransferase</fullName>
    </alternativeName>
</protein>
<dbReference type="Proteomes" id="UP001489509">
    <property type="component" value="Unassembled WGS sequence"/>
</dbReference>
<dbReference type="SUPFAM" id="SSF53335">
    <property type="entry name" value="S-adenosyl-L-methionine-dependent methyltransferases"/>
    <property type="match status" value="1"/>
</dbReference>
<evidence type="ECO:0000256" key="2">
    <source>
        <dbReference type="ARBA" id="ARBA00022552"/>
    </source>
</evidence>
<comment type="function">
    <text evidence="7">Specifically dimethylates two adjacent adenosines (A1518 and A1519) in the loop of a conserved hairpin near the 3'-end of 16S rRNA in the 30S particle. May play a critical role in biogenesis of 30S subunits.</text>
</comment>
<name>A0ABV1DYY3_9FIRM</name>
<dbReference type="GO" id="GO:0052908">
    <property type="term" value="F:16S rRNA (adenine(1518)-N(6)/adenine(1519)-N(6))-dimethyltransferase activity"/>
    <property type="evidence" value="ECO:0007669"/>
    <property type="project" value="UniProtKB-EC"/>
</dbReference>
<keyword evidence="11" id="KW-1185">Reference proteome</keyword>
<dbReference type="Gene3D" id="3.40.50.150">
    <property type="entry name" value="Vaccinia Virus protein VP39"/>
    <property type="match status" value="1"/>
</dbReference>
<evidence type="ECO:0000256" key="3">
    <source>
        <dbReference type="ARBA" id="ARBA00022603"/>
    </source>
</evidence>
<evidence type="ECO:0000313" key="11">
    <source>
        <dbReference type="Proteomes" id="UP001489509"/>
    </source>
</evidence>
<accession>A0ABV1DYY3</accession>
<evidence type="ECO:0000256" key="7">
    <source>
        <dbReference type="HAMAP-Rule" id="MF_00607"/>
    </source>
</evidence>
<feature type="binding site" evidence="7 8">
    <location>
        <position position="125"/>
    </location>
    <ligand>
        <name>S-adenosyl-L-methionine</name>
        <dbReference type="ChEBI" id="CHEBI:59789"/>
    </ligand>
</feature>
<keyword evidence="3 7" id="KW-0489">Methyltransferase</keyword>
<keyword evidence="4 7" id="KW-0808">Transferase</keyword>
<evidence type="ECO:0000256" key="6">
    <source>
        <dbReference type="ARBA" id="ARBA00022884"/>
    </source>
</evidence>
<comment type="caution">
    <text evidence="10">The sequence shown here is derived from an EMBL/GenBank/DDBJ whole genome shotgun (WGS) entry which is preliminary data.</text>
</comment>
<evidence type="ECO:0000256" key="1">
    <source>
        <dbReference type="ARBA" id="ARBA00022490"/>
    </source>
</evidence>
<dbReference type="NCBIfam" id="TIGR00755">
    <property type="entry name" value="ksgA"/>
    <property type="match status" value="1"/>
</dbReference>
<reference evidence="10 11" key="1">
    <citation type="submission" date="2024-03" db="EMBL/GenBank/DDBJ databases">
        <title>Human intestinal bacterial collection.</title>
        <authorList>
            <person name="Pauvert C."/>
            <person name="Hitch T.C.A."/>
            <person name="Clavel T."/>
        </authorList>
    </citation>
    <scope>NUCLEOTIDE SEQUENCE [LARGE SCALE GENOMIC DNA]</scope>
    <source>
        <strain evidence="10 11">CLA-JM-H44</strain>
    </source>
</reference>
<feature type="binding site" evidence="7 8">
    <location>
        <position position="101"/>
    </location>
    <ligand>
        <name>S-adenosyl-L-methionine</name>
        <dbReference type="ChEBI" id="CHEBI:59789"/>
    </ligand>
</feature>
<dbReference type="InterPro" id="IPR020596">
    <property type="entry name" value="rRNA_Ade_Mease_Trfase_CS"/>
</dbReference>
<dbReference type="SMART" id="SM00650">
    <property type="entry name" value="rADc"/>
    <property type="match status" value="1"/>
</dbReference>
<evidence type="ECO:0000256" key="8">
    <source>
        <dbReference type="PROSITE-ProRule" id="PRU01026"/>
    </source>
</evidence>
<dbReference type="InterPro" id="IPR001737">
    <property type="entry name" value="KsgA/Erm"/>
</dbReference>
<dbReference type="PROSITE" id="PS01131">
    <property type="entry name" value="RRNA_A_DIMETH"/>
    <property type="match status" value="1"/>
</dbReference>